<evidence type="ECO:0000256" key="2">
    <source>
        <dbReference type="ARBA" id="ARBA00022801"/>
    </source>
</evidence>
<dbReference type="PRINTS" id="PR00131">
    <property type="entry name" value="GLHYDRLASE1"/>
</dbReference>
<evidence type="ECO:0000256" key="1">
    <source>
        <dbReference type="ARBA" id="ARBA00010838"/>
    </source>
</evidence>
<dbReference type="Pfam" id="PF00232">
    <property type="entry name" value="Glyco_hydro_1"/>
    <property type="match status" value="2"/>
</dbReference>
<dbReference type="AlphaFoldDB" id="C6A195"/>
<dbReference type="PANTHER" id="PTHR10353:SF209">
    <property type="entry name" value="GALACTOLIPID GALACTOSYLTRANSFERASE SFR2, CHLOROPLASTIC"/>
    <property type="match status" value="1"/>
</dbReference>
<dbReference type="eggNOG" id="arCOG05412">
    <property type="taxonomic scope" value="Archaea"/>
</dbReference>
<reference evidence="7 8" key="1">
    <citation type="journal article" date="2009" name="Appl. Environ. Microbiol.">
        <title>Metabolic versatility and indigenous origin of the archaeon Thermococcus sibiricus, isolated from a siberian oil reservoir, as revealed by genome analysis.</title>
        <authorList>
            <person name="Mardanov A.V."/>
            <person name="Ravin N.V."/>
            <person name="Svetlitchnyi V.A."/>
            <person name="Beletsky A.V."/>
            <person name="Miroshnichenko M.L."/>
            <person name="Bonch-Osmolovskaya E.A."/>
            <person name="Skryabin K.G."/>
        </authorList>
    </citation>
    <scope>NUCLEOTIDE SEQUENCE [LARGE SCALE GENOMIC DNA]</scope>
    <source>
        <strain evidence="8">DSM 12597 / MM 739</strain>
    </source>
</reference>
<dbReference type="EC" id="3.2.1.23" evidence="7"/>
<dbReference type="RefSeq" id="WP_015848610.1">
    <property type="nucleotide sequence ID" value="NC_012883.1"/>
</dbReference>
<dbReference type="CAZy" id="GH1">
    <property type="family name" value="Glycoside Hydrolase Family 1"/>
</dbReference>
<dbReference type="KEGG" id="tsi:TSIB_0324"/>
<evidence type="ECO:0000256" key="4">
    <source>
        <dbReference type="PROSITE-ProRule" id="PRU10055"/>
    </source>
</evidence>
<feature type="active site" description="Nucleophile" evidence="4">
    <location>
        <position position="402"/>
    </location>
</feature>
<dbReference type="PANTHER" id="PTHR10353">
    <property type="entry name" value="GLYCOSYL HYDROLASE"/>
    <property type="match status" value="1"/>
</dbReference>
<dbReference type="HOGENOM" id="CLU_001859_1_3_2"/>
<gene>
    <name evidence="7" type="ordered locus">TSIB_0324</name>
</gene>
<evidence type="ECO:0000256" key="5">
    <source>
        <dbReference type="RuleBase" id="RU003690"/>
    </source>
</evidence>
<dbReference type="GO" id="GO:0005975">
    <property type="term" value="P:carbohydrate metabolic process"/>
    <property type="evidence" value="ECO:0007669"/>
    <property type="project" value="InterPro"/>
</dbReference>
<sequence>MEKEFLWGVAQSGFQFEMGDRFNRHLDIRSDWWKWVRDPTNLKKGLVSGDLPEEGINNYELYPIDHLLAKKLGANAYSLNLEWSRIFPCATYGIDVDYELDSNGLIKEVKITKEVLEELNNIANIEEVEHYMSVLSNLKKMGFKVFITIVHYTHPLWLHDPIESRETNLKNERNGWVNQRSIIEFTKFAAYLAYKFGHLVDMWTTFNEPMVMVELGYLAPYSGFPPGVISPENAKKAIINIINAHARAYEAIKNFSKAPVGIIANNVGTSYPKDPNNPKDVKAAEMVDFFHSGLLLKALTEGELNAEFDMETMLKVPHLKRLDWIGMTYYSREVITHSEPKFKEIPITAFKGVPGYGYSCPPNESSLDGHPVSDIGWEVYPEGIYNSIKAASSYGKPIYIMENGIADSKDLLRPYFIASHIDYIEKAIEEGFDVRGYFHWALTDNYEWAMGFRMRFGLYVVDMITKERIPRKESVGVYREIIENDGITDRIRKEYLRGDMI</sequence>
<dbReference type="OrthoDB" id="84443at2157"/>
<dbReference type="GO" id="GO:0004565">
    <property type="term" value="F:beta-galactosidase activity"/>
    <property type="evidence" value="ECO:0007669"/>
    <property type="project" value="UniProtKB-EC"/>
</dbReference>
<dbReference type="PROSITE" id="PS00653">
    <property type="entry name" value="GLYCOSYL_HYDROL_F1_2"/>
    <property type="match status" value="1"/>
</dbReference>
<dbReference type="PROSITE" id="PS00572">
    <property type="entry name" value="GLYCOSYL_HYDROL_F1_1"/>
    <property type="match status" value="1"/>
</dbReference>
<dbReference type="InterPro" id="IPR017853">
    <property type="entry name" value="GH"/>
</dbReference>
<dbReference type="Proteomes" id="UP000009079">
    <property type="component" value="Chromosome"/>
</dbReference>
<organism evidence="7 8">
    <name type="scientific">Thermococcus sibiricus (strain DSM 12597 / MM 739)</name>
    <dbReference type="NCBI Taxonomy" id="604354"/>
    <lineage>
        <taxon>Archaea</taxon>
        <taxon>Methanobacteriati</taxon>
        <taxon>Methanobacteriota</taxon>
        <taxon>Thermococci</taxon>
        <taxon>Thermococcales</taxon>
        <taxon>Thermococcaceae</taxon>
        <taxon>Thermococcus</taxon>
    </lineage>
</organism>
<comment type="similarity">
    <text evidence="1 5">Belongs to the glycosyl hydrolase 1 family.</text>
</comment>
<evidence type="ECO:0000313" key="7">
    <source>
        <dbReference type="EMBL" id="ACS89390.1"/>
    </source>
</evidence>
<dbReference type="InterPro" id="IPR053427">
    <property type="entry name" value="Beta-galactosidase"/>
</dbReference>
<dbReference type="STRING" id="604354.TSIB_0324"/>
<evidence type="ECO:0000313" key="8">
    <source>
        <dbReference type="Proteomes" id="UP000009079"/>
    </source>
</evidence>
<name>C6A195_THESM</name>
<dbReference type="InterPro" id="IPR001360">
    <property type="entry name" value="Glyco_hydro_1"/>
</dbReference>
<dbReference type="NCBIfam" id="NF041004">
    <property type="entry name" value="Beta_gal_BgaS"/>
    <property type="match status" value="1"/>
</dbReference>
<keyword evidence="2 6" id="KW-0378">Hydrolase</keyword>
<dbReference type="SUPFAM" id="SSF51445">
    <property type="entry name" value="(Trans)glycosidases"/>
    <property type="match status" value="1"/>
</dbReference>
<proteinExistence type="inferred from homology"/>
<protein>
    <submittedName>
        <fullName evidence="7">Beta-galactosidase</fullName>
        <ecNumber evidence="7">3.2.1.23</ecNumber>
    </submittedName>
</protein>
<dbReference type="GeneID" id="8095297"/>
<dbReference type="GO" id="GO:0008422">
    <property type="term" value="F:beta-glucosidase activity"/>
    <property type="evidence" value="ECO:0007669"/>
    <property type="project" value="TreeGrafter"/>
</dbReference>
<dbReference type="InterPro" id="IPR033132">
    <property type="entry name" value="GH_1_N_CS"/>
</dbReference>
<evidence type="ECO:0000256" key="6">
    <source>
        <dbReference type="RuleBase" id="RU004468"/>
    </source>
</evidence>
<keyword evidence="3 6" id="KW-0326">Glycosidase</keyword>
<accession>C6A195</accession>
<dbReference type="Gene3D" id="3.20.20.80">
    <property type="entry name" value="Glycosidases"/>
    <property type="match status" value="1"/>
</dbReference>
<evidence type="ECO:0000256" key="3">
    <source>
        <dbReference type="ARBA" id="ARBA00023295"/>
    </source>
</evidence>
<dbReference type="EMBL" id="CP001463">
    <property type="protein sequence ID" value="ACS89390.1"/>
    <property type="molecule type" value="Genomic_DNA"/>
</dbReference>
<dbReference type="InterPro" id="IPR018120">
    <property type="entry name" value="Glyco_hydro_1_AS"/>
</dbReference>
<keyword evidence="8" id="KW-1185">Reference proteome</keyword>